<proteinExistence type="predicted"/>
<dbReference type="PANTHER" id="PTHR43356">
    <property type="entry name" value="PHOSPHATE ACETYLTRANSFERASE"/>
    <property type="match status" value="1"/>
</dbReference>
<organism evidence="5 6">
    <name type="scientific">Verticiella sediminum</name>
    <dbReference type="NCBI Taxonomy" id="1247510"/>
    <lineage>
        <taxon>Bacteria</taxon>
        <taxon>Pseudomonadati</taxon>
        <taxon>Pseudomonadota</taxon>
        <taxon>Betaproteobacteria</taxon>
        <taxon>Burkholderiales</taxon>
        <taxon>Alcaligenaceae</taxon>
        <taxon>Verticiella</taxon>
    </lineage>
</organism>
<evidence type="ECO:0000259" key="4">
    <source>
        <dbReference type="Pfam" id="PF01575"/>
    </source>
</evidence>
<gene>
    <name evidence="5" type="ORF">FOZ76_04065</name>
</gene>
<dbReference type="NCBIfam" id="NF006045">
    <property type="entry name" value="PRK08190.1"/>
    <property type="match status" value="1"/>
</dbReference>
<evidence type="ECO:0000259" key="3">
    <source>
        <dbReference type="Pfam" id="PF01515"/>
    </source>
</evidence>
<dbReference type="NCBIfam" id="NF008852">
    <property type="entry name" value="PRK11890.1"/>
    <property type="match status" value="1"/>
</dbReference>
<keyword evidence="1 5" id="KW-0808">Transferase</keyword>
<sequence>MAAAGVGRRRRGRGGRLCGRGPAAARVAHGLAQGRLVKTGLPAGLSAEVFRGKVFDELAVGESAELRRTLTPADIQLFVAIAGQTQPAGNTPDAGHYAALAHGMWAAALVAALLGTRLPGPGTVYEAQALDFLGPLAVGDTLTVRVAVLGRDAASRTVRLSCTATNQHGQAVLRGEARVRPPGQPVELARADLPALDAPGSAGLQDLLARARRYAPVRTAVVHPCDALSLSAAFQARQAGLIDPVLVGPAARIGQVAREAGLSLDDMALDDVPHSHAAAARAAELAGQGRVGAIMKGSLHTDELMAAILATTAGLRTERRVSHCFLMHTPAYPRPFIITDAAINIAPGLHEKADIVRNAITLAQAIGVARPRVAILAAVETVNPAMPATLDAAALCKMADRGQITGAVLDGPLAFDNAVSAAAARVKGIVSEVAGQADILVVPDLESGNMLAKQLEYLGGAASAGVVLGARIPIMLTSRADPAASRLASCALAVLLAQAAQAPAA</sequence>
<dbReference type="InterPro" id="IPR050500">
    <property type="entry name" value="Phos_Acetyltrans/Butyryltrans"/>
</dbReference>
<comment type="caution">
    <text evidence="5">The sequence shown here is derived from an EMBL/GenBank/DDBJ whole genome shotgun (WGS) entry which is preliminary data.</text>
</comment>
<dbReference type="Gene3D" id="3.40.718.10">
    <property type="entry name" value="Isopropylmalate Dehydrogenase"/>
    <property type="match status" value="1"/>
</dbReference>
<name>A0A556AYG9_9BURK</name>
<dbReference type="SUPFAM" id="SSF54637">
    <property type="entry name" value="Thioesterase/thiol ester dehydrase-isomerase"/>
    <property type="match status" value="1"/>
</dbReference>
<dbReference type="GO" id="GO:0016746">
    <property type="term" value="F:acyltransferase activity"/>
    <property type="evidence" value="ECO:0007669"/>
    <property type="project" value="UniProtKB-KW"/>
</dbReference>
<feature type="domain" description="MaoC-like" evidence="4">
    <location>
        <begin position="64"/>
        <end position="157"/>
    </location>
</feature>
<evidence type="ECO:0000256" key="2">
    <source>
        <dbReference type="ARBA" id="ARBA00023315"/>
    </source>
</evidence>
<dbReference type="InterPro" id="IPR002505">
    <property type="entry name" value="PTA_PTB"/>
</dbReference>
<dbReference type="InterPro" id="IPR002539">
    <property type="entry name" value="MaoC-like_dom"/>
</dbReference>
<evidence type="ECO:0000256" key="1">
    <source>
        <dbReference type="ARBA" id="ARBA00022679"/>
    </source>
</evidence>
<dbReference type="Proteomes" id="UP000318405">
    <property type="component" value="Unassembled WGS sequence"/>
</dbReference>
<dbReference type="EMBL" id="VLTJ01000007">
    <property type="protein sequence ID" value="TSH97972.1"/>
    <property type="molecule type" value="Genomic_DNA"/>
</dbReference>
<dbReference type="PANTHER" id="PTHR43356:SF2">
    <property type="entry name" value="PHOSPHATE ACETYLTRANSFERASE"/>
    <property type="match status" value="1"/>
</dbReference>
<protein>
    <submittedName>
        <fullName evidence="5">Bifunctional enoyl-CoA hydratase/phosphate acetyltransferase</fullName>
    </submittedName>
</protein>
<dbReference type="AlphaFoldDB" id="A0A556AYG9"/>
<dbReference type="OrthoDB" id="9774179at2"/>
<dbReference type="Pfam" id="PF01575">
    <property type="entry name" value="MaoC_dehydratas"/>
    <property type="match status" value="1"/>
</dbReference>
<reference evidence="5 6" key="1">
    <citation type="submission" date="2019-07" db="EMBL/GenBank/DDBJ databases">
        <title>Qingshengfaniella alkalisoli gen. nov., sp. nov., isolated from saline soil.</title>
        <authorList>
            <person name="Xu L."/>
            <person name="Huang X.-X."/>
            <person name="Sun J.-Q."/>
        </authorList>
    </citation>
    <scope>NUCLEOTIDE SEQUENCE [LARGE SCALE GENOMIC DNA]</scope>
    <source>
        <strain evidence="5 6">DSM 27279</strain>
    </source>
</reference>
<feature type="domain" description="Phosphate acetyl/butaryl transferase" evidence="3">
    <location>
        <begin position="280"/>
        <end position="493"/>
    </location>
</feature>
<evidence type="ECO:0000313" key="6">
    <source>
        <dbReference type="Proteomes" id="UP000318405"/>
    </source>
</evidence>
<dbReference type="InterPro" id="IPR029069">
    <property type="entry name" value="HotDog_dom_sf"/>
</dbReference>
<dbReference type="CDD" id="cd03449">
    <property type="entry name" value="R_hydratase"/>
    <property type="match status" value="1"/>
</dbReference>
<dbReference type="Pfam" id="PF01515">
    <property type="entry name" value="PTA_PTB"/>
    <property type="match status" value="1"/>
</dbReference>
<keyword evidence="6" id="KW-1185">Reference proteome</keyword>
<accession>A0A556AYG9</accession>
<evidence type="ECO:0000313" key="5">
    <source>
        <dbReference type="EMBL" id="TSH97972.1"/>
    </source>
</evidence>
<keyword evidence="2" id="KW-0012">Acyltransferase</keyword>
<dbReference type="SUPFAM" id="SSF53659">
    <property type="entry name" value="Isocitrate/Isopropylmalate dehydrogenase-like"/>
    <property type="match status" value="1"/>
</dbReference>
<dbReference type="Gene3D" id="3.10.129.10">
    <property type="entry name" value="Hotdog Thioesterase"/>
    <property type="match status" value="1"/>
</dbReference>